<keyword evidence="8" id="KW-1185">Reference proteome</keyword>
<dbReference type="PROSITE" id="PS50003">
    <property type="entry name" value="PH_DOMAIN"/>
    <property type="match status" value="1"/>
</dbReference>
<feature type="domain" description="DDHD" evidence="5">
    <location>
        <begin position="773"/>
        <end position="920"/>
    </location>
</feature>
<dbReference type="GO" id="GO:0004620">
    <property type="term" value="F:phospholipase activity"/>
    <property type="evidence" value="ECO:0007669"/>
    <property type="project" value="TreeGrafter"/>
</dbReference>
<feature type="compositionally biased region" description="Low complexity" evidence="2">
    <location>
        <begin position="424"/>
        <end position="433"/>
    </location>
</feature>
<dbReference type="SUPFAM" id="SSF64268">
    <property type="entry name" value="PX domain"/>
    <property type="match status" value="1"/>
</dbReference>
<dbReference type="Proteomes" id="UP001146120">
    <property type="component" value="Unassembled WGS sequence"/>
</dbReference>
<evidence type="ECO:0000313" key="7">
    <source>
        <dbReference type="EMBL" id="DBA00356.1"/>
    </source>
</evidence>
<dbReference type="PANTHER" id="PTHR23509">
    <property type="entry name" value="PA-PL1 PHOSPHOLIPASE FAMILY"/>
    <property type="match status" value="1"/>
</dbReference>
<dbReference type="GO" id="GO:0005737">
    <property type="term" value="C:cytoplasm"/>
    <property type="evidence" value="ECO:0007669"/>
    <property type="project" value="TreeGrafter"/>
</dbReference>
<dbReference type="Pfam" id="PF03556">
    <property type="entry name" value="Cullin_binding"/>
    <property type="match status" value="1"/>
</dbReference>
<dbReference type="CDD" id="cd00821">
    <property type="entry name" value="PH"/>
    <property type="match status" value="1"/>
</dbReference>
<evidence type="ECO:0000259" key="3">
    <source>
        <dbReference type="PROSITE" id="PS50003"/>
    </source>
</evidence>
<dbReference type="InterPro" id="IPR036871">
    <property type="entry name" value="PX_dom_sf"/>
</dbReference>
<evidence type="ECO:0000259" key="5">
    <source>
        <dbReference type="PROSITE" id="PS51043"/>
    </source>
</evidence>
<dbReference type="Gene3D" id="1.10.238.200">
    <property type="entry name" value="Cullin, PONY binding domain"/>
    <property type="match status" value="1"/>
</dbReference>
<dbReference type="Gene3D" id="1.10.238.10">
    <property type="entry name" value="EF-hand"/>
    <property type="match status" value="1"/>
</dbReference>
<dbReference type="Pfam" id="PF00169">
    <property type="entry name" value="PH"/>
    <property type="match status" value="1"/>
</dbReference>
<protein>
    <submittedName>
        <fullName evidence="7">Uncharacterized protein</fullName>
    </submittedName>
</protein>
<dbReference type="InterPro" id="IPR005176">
    <property type="entry name" value="PONY_dom"/>
</dbReference>
<dbReference type="CDD" id="cd06093">
    <property type="entry name" value="PX_domain"/>
    <property type="match status" value="1"/>
</dbReference>
<dbReference type="InterPro" id="IPR001849">
    <property type="entry name" value="PH_domain"/>
</dbReference>
<dbReference type="InterPro" id="IPR057634">
    <property type="entry name" value="PAH_ZNF598/HEL2"/>
</dbReference>
<evidence type="ECO:0000256" key="2">
    <source>
        <dbReference type="SAM" id="MobiDB-lite"/>
    </source>
</evidence>
<dbReference type="FunFam" id="1.10.238.200:FF:000003">
    <property type="entry name" value="DCN1-like protein 3"/>
    <property type="match status" value="1"/>
</dbReference>
<dbReference type="PROSITE" id="PS50195">
    <property type="entry name" value="PX"/>
    <property type="match status" value="1"/>
</dbReference>
<keyword evidence="1" id="KW-0833">Ubl conjugation pathway</keyword>
<dbReference type="GO" id="GO:0005886">
    <property type="term" value="C:plasma membrane"/>
    <property type="evidence" value="ECO:0007669"/>
    <property type="project" value="UniProtKB-ARBA"/>
</dbReference>
<dbReference type="InterPro" id="IPR009060">
    <property type="entry name" value="UBA-like_sf"/>
</dbReference>
<dbReference type="PANTHER" id="PTHR23509:SF10">
    <property type="entry name" value="LD21067P"/>
    <property type="match status" value="1"/>
</dbReference>
<dbReference type="PROSITE" id="PS51043">
    <property type="entry name" value="DDHD"/>
    <property type="match status" value="1"/>
</dbReference>
<dbReference type="InterPro" id="IPR004177">
    <property type="entry name" value="DDHD_dom"/>
</dbReference>
<dbReference type="InterPro" id="IPR058055">
    <property type="entry name" value="PA-PLA1"/>
</dbReference>
<feature type="compositionally biased region" description="Basic and acidic residues" evidence="2">
    <location>
        <begin position="553"/>
        <end position="572"/>
    </location>
</feature>
<name>A0AAV2YZA7_9STRA</name>
<feature type="domain" description="DCUN1" evidence="6">
    <location>
        <begin position="81"/>
        <end position="271"/>
    </location>
</feature>
<dbReference type="SMART" id="SM01127">
    <property type="entry name" value="DDHD"/>
    <property type="match status" value="1"/>
</dbReference>
<dbReference type="InterPro" id="IPR001683">
    <property type="entry name" value="PX_dom"/>
</dbReference>
<dbReference type="Pfam" id="PF00787">
    <property type="entry name" value="PX"/>
    <property type="match status" value="1"/>
</dbReference>
<dbReference type="Pfam" id="PF02862">
    <property type="entry name" value="DDHD"/>
    <property type="match status" value="1"/>
</dbReference>
<feature type="domain" description="PX" evidence="4">
    <location>
        <begin position="1232"/>
        <end position="1346"/>
    </location>
</feature>
<reference evidence="7" key="2">
    <citation type="journal article" date="2023" name="Microbiol Resour">
        <title>Decontamination and Annotation of the Draft Genome Sequence of the Oomycete Lagenidium giganteum ARSEF 373.</title>
        <authorList>
            <person name="Morgan W.R."/>
            <person name="Tartar A."/>
        </authorList>
    </citation>
    <scope>NUCLEOTIDE SEQUENCE</scope>
    <source>
        <strain evidence="7">ARSEF 373</strain>
    </source>
</reference>
<dbReference type="Pfam" id="PF23202">
    <property type="entry name" value="PAH_ZNF598"/>
    <property type="match status" value="1"/>
</dbReference>
<dbReference type="InterPro" id="IPR042460">
    <property type="entry name" value="DCN1-like_PONY"/>
</dbReference>
<dbReference type="SUPFAM" id="SSF46934">
    <property type="entry name" value="UBA-like"/>
    <property type="match status" value="1"/>
</dbReference>
<dbReference type="SMART" id="SM00233">
    <property type="entry name" value="PH"/>
    <property type="match status" value="2"/>
</dbReference>
<dbReference type="GO" id="GO:0035091">
    <property type="term" value="F:phosphatidylinositol binding"/>
    <property type="evidence" value="ECO:0007669"/>
    <property type="project" value="InterPro"/>
</dbReference>
<dbReference type="Gene3D" id="1.10.8.10">
    <property type="entry name" value="DNA helicase RuvA subunit, C-terminal domain"/>
    <property type="match status" value="1"/>
</dbReference>
<sequence>MTPRALTLYLVSLTPPQNHLSKDKKEKVKAFKHTTNAGEHTAKSYLEMFSWDLMLAVDEYYANGGSDAHIGSSGQPAAPAVSIDDVNQWFDQYADPEEEDTITEEGILKFCEDISVDPQDVLVLVIAWKMEAAYMCAFTRKEWIKGMQALGCDSIDKLKAKVPQLSALIESERNFKKFYSFCFGFSKEPGQKSLGLDIAIAMWELLLSTRFPTLTPQWLQFLREKTPCKGITRDTWDLLLDFFTKVQESYDKYDENEAWPVLIDDYMSWIESTGLKNSADGRLALAMSTAAAPVPPADAGAATDFKHANDLPQHAFFQKEYVTHYRLQVNELVKRMEHLLEQVDNFEVESAATKHLDDVQLAFSSRETMWQNLTALLGCEVLLQDIVSLFKEKIRESMEVEEETTRQLAGRSSSSLSREAPNFDNSVDSGESGSSEEEFDTDEEELPPGFQNVEPVQGRKEIKQLNDEVTERIKQAFDGDEQEFNAFKAHAFDFGTGKEEADDFYGYLRNHLTPDTLNTVILDFARLLVLDNRRIPLLKAHYAQIHHDSMKNERHLEGRNKSWSDVRARPRDASLPSSDANDSYDSEDDRVDEFPATLRLTTVNHLVFIIHGIGQHIDFQEGEFKSWNGQSGLEGGNHSFRDLFRVALETTFRDIPVALEMQSVEWHEDLHEPTGVDTVFDLICPEGSAGIREFNKETLMDVLYYLSPRYGQLIIDSVTQQLNQKYDIFMEEHPGWDGKVSIFAHSLGSVISYDILTHSAGEVSANGVKFPGLEFEVENFFAAGSPVPVMILSRGDLKLNEGQFEAGIKMPNCKRYFNIFHPIDPIAYRIEPLIKQEMHDKAPVQLIGANSARGLGFIKLQEILERLTAPGHGFSFPRIDYVMKRRKREGMMEFAFASASHSSYWMSEDVVMFTLMQICRPVVAKLHRYMSARRPLPTLMRNVVELTPHSKIYIVDKASIRETCTGLSHDRVVLMNKDRLFILPNVMDVACRCKWCLPLTPSSKALYGDDSFTLKIVANDVPAAPRSANSSRPLLRGSISSSTTAESYVLKAPTTPIRDEWMSAINTAILRIGGGHPNAPPPSNRNHREKHLLVPLPQDMSSDVFGAIKTGFLQERTPKGWYEGWSNRWFVLQDDCLASFENSPRLEFTSQFKLRKTKIFCYERVYLFRIISRSGTALEMRARDQQAYHVWLEAFAQVPTVTIIQHRDLVENSPSAIMLASSSNDSINVDNLVQTKIEGYQLALDDKGGQYAVFVIQVLSTNHGSAVIHRRFSEFAKLHRQLRKMFPHEQIPPLPQTRMWNKFDPSYLKEKSVHMHGYLNEVTKRCTNTRAQPILFEFLDLSDKPAEQ</sequence>
<evidence type="ECO:0000313" key="8">
    <source>
        <dbReference type="Proteomes" id="UP001146120"/>
    </source>
</evidence>
<dbReference type="Pfam" id="PF14555">
    <property type="entry name" value="UBA_4"/>
    <property type="match status" value="1"/>
</dbReference>
<gene>
    <name evidence="7" type="ORF">N0F65_000541</name>
</gene>
<dbReference type="Gene3D" id="2.30.29.30">
    <property type="entry name" value="Pleckstrin-homology domain (PH domain)/Phosphotyrosine-binding domain (PTB)"/>
    <property type="match status" value="1"/>
</dbReference>
<feature type="compositionally biased region" description="Polar residues" evidence="2">
    <location>
        <begin position="406"/>
        <end position="417"/>
    </location>
</feature>
<proteinExistence type="predicted"/>
<dbReference type="SUPFAM" id="SSF50729">
    <property type="entry name" value="PH domain-like"/>
    <property type="match status" value="2"/>
</dbReference>
<organism evidence="7 8">
    <name type="scientific">Lagenidium giganteum</name>
    <dbReference type="NCBI Taxonomy" id="4803"/>
    <lineage>
        <taxon>Eukaryota</taxon>
        <taxon>Sar</taxon>
        <taxon>Stramenopiles</taxon>
        <taxon>Oomycota</taxon>
        <taxon>Peronosporomycetes</taxon>
        <taxon>Pythiales</taxon>
        <taxon>Pythiaceae</taxon>
    </lineage>
</organism>
<reference evidence="7" key="1">
    <citation type="submission" date="2022-11" db="EMBL/GenBank/DDBJ databases">
        <authorList>
            <person name="Morgan W.R."/>
            <person name="Tartar A."/>
        </authorList>
    </citation>
    <scope>NUCLEOTIDE SEQUENCE</scope>
    <source>
        <strain evidence="7">ARSEF 373</strain>
    </source>
</reference>
<feature type="domain" description="PH" evidence="3">
    <location>
        <begin position="1106"/>
        <end position="1200"/>
    </location>
</feature>
<feature type="region of interest" description="Disordered" evidence="2">
    <location>
        <begin position="553"/>
        <end position="588"/>
    </location>
</feature>
<dbReference type="GO" id="GO:0046872">
    <property type="term" value="F:metal ion binding"/>
    <property type="evidence" value="ECO:0007669"/>
    <property type="project" value="InterPro"/>
</dbReference>
<evidence type="ECO:0000256" key="1">
    <source>
        <dbReference type="ARBA" id="ARBA00022786"/>
    </source>
</evidence>
<comment type="caution">
    <text evidence="7">The sequence shown here is derived from an EMBL/GenBank/DDBJ whole genome shotgun (WGS) entry which is preliminary data.</text>
</comment>
<feature type="region of interest" description="Disordered" evidence="2">
    <location>
        <begin position="400"/>
        <end position="458"/>
    </location>
</feature>
<evidence type="ECO:0000259" key="6">
    <source>
        <dbReference type="PROSITE" id="PS51229"/>
    </source>
</evidence>
<dbReference type="PROSITE" id="PS51229">
    <property type="entry name" value="DCUN1"/>
    <property type="match status" value="1"/>
</dbReference>
<dbReference type="SMART" id="SM00312">
    <property type="entry name" value="PX"/>
    <property type="match status" value="1"/>
</dbReference>
<feature type="compositionally biased region" description="Acidic residues" evidence="2">
    <location>
        <begin position="434"/>
        <end position="446"/>
    </location>
</feature>
<dbReference type="EMBL" id="DAKRPA010000065">
    <property type="protein sequence ID" value="DBA00356.1"/>
    <property type="molecule type" value="Genomic_DNA"/>
</dbReference>
<evidence type="ECO:0000259" key="4">
    <source>
        <dbReference type="PROSITE" id="PS50195"/>
    </source>
</evidence>
<dbReference type="FunFam" id="1.10.238.10:FF:000030">
    <property type="entry name" value="DCN1-like protein"/>
    <property type="match status" value="1"/>
</dbReference>
<accession>A0AAV2YZA7</accession>
<dbReference type="Gene3D" id="3.30.1520.10">
    <property type="entry name" value="Phox-like domain"/>
    <property type="match status" value="1"/>
</dbReference>
<dbReference type="InterPro" id="IPR011993">
    <property type="entry name" value="PH-like_dom_sf"/>
</dbReference>